<feature type="domain" description="Bifunctional inhibitor/plant lipid transfer protein/seed storage helical" evidence="11">
    <location>
        <begin position="51"/>
        <end position="129"/>
    </location>
</feature>
<dbReference type="Gene3D" id="1.10.110.10">
    <property type="entry name" value="Plant lipid-transfer and hydrophobic proteins"/>
    <property type="match status" value="1"/>
</dbReference>
<keyword evidence="3" id="KW-1003">Cell membrane</keyword>
<organism evidence="12 13">
    <name type="scientific">Cicer arietinum</name>
    <name type="common">Chickpea</name>
    <name type="synonym">Garbanzo</name>
    <dbReference type="NCBI Taxonomy" id="3827"/>
    <lineage>
        <taxon>Eukaryota</taxon>
        <taxon>Viridiplantae</taxon>
        <taxon>Streptophyta</taxon>
        <taxon>Embryophyta</taxon>
        <taxon>Tracheophyta</taxon>
        <taxon>Spermatophyta</taxon>
        <taxon>Magnoliopsida</taxon>
        <taxon>eudicotyledons</taxon>
        <taxon>Gunneridae</taxon>
        <taxon>Pentapetalae</taxon>
        <taxon>rosids</taxon>
        <taxon>fabids</taxon>
        <taxon>Fabales</taxon>
        <taxon>Fabaceae</taxon>
        <taxon>Papilionoideae</taxon>
        <taxon>50 kb inversion clade</taxon>
        <taxon>NPAAA clade</taxon>
        <taxon>Hologalegina</taxon>
        <taxon>IRL clade</taxon>
        <taxon>Cicereae</taxon>
        <taxon>Cicer</taxon>
    </lineage>
</organism>
<keyword evidence="7" id="KW-0325">Glycoprotein</keyword>
<keyword evidence="8" id="KW-0449">Lipoprotein</keyword>
<evidence type="ECO:0000256" key="8">
    <source>
        <dbReference type="ARBA" id="ARBA00023288"/>
    </source>
</evidence>
<dbReference type="GeneID" id="101515777"/>
<dbReference type="GO" id="GO:0098552">
    <property type="term" value="C:side of membrane"/>
    <property type="evidence" value="ECO:0007669"/>
    <property type="project" value="UniProtKB-KW"/>
</dbReference>
<dbReference type="SUPFAM" id="SSF47699">
    <property type="entry name" value="Bifunctional inhibitor/lipid-transfer protein/seed storage 2S albumin"/>
    <property type="match status" value="1"/>
</dbReference>
<dbReference type="InterPro" id="IPR016140">
    <property type="entry name" value="Bifunc_inhib/LTP/seed_store"/>
</dbReference>
<dbReference type="InterPro" id="IPR043325">
    <property type="entry name" value="LTSS"/>
</dbReference>
<reference evidence="13" key="2">
    <citation type="submission" date="2025-08" db="UniProtKB">
        <authorList>
            <consortium name="RefSeq"/>
        </authorList>
    </citation>
    <scope>IDENTIFICATION</scope>
    <source>
        <tissue evidence="13">Etiolated seedlings</tissue>
    </source>
</reference>
<evidence type="ECO:0000256" key="10">
    <source>
        <dbReference type="SAM" id="SignalP"/>
    </source>
</evidence>
<dbReference type="eggNOG" id="ENOG502S59X">
    <property type="taxonomic scope" value="Eukaryota"/>
</dbReference>
<dbReference type="InterPro" id="IPR036312">
    <property type="entry name" value="Bifun_inhib/LTP/seed_sf"/>
</dbReference>
<keyword evidence="5 10" id="KW-0732">Signal</keyword>
<evidence type="ECO:0000256" key="5">
    <source>
        <dbReference type="ARBA" id="ARBA00022729"/>
    </source>
</evidence>
<proteinExistence type="inferred from homology"/>
<dbReference type="RefSeq" id="XP_004501987.1">
    <property type="nucleotide sequence ID" value="XM_004501930.3"/>
</dbReference>
<name>A0A1S2YC75_CICAR</name>
<evidence type="ECO:0000256" key="2">
    <source>
        <dbReference type="ARBA" id="ARBA00009748"/>
    </source>
</evidence>
<evidence type="ECO:0000256" key="6">
    <source>
        <dbReference type="ARBA" id="ARBA00023157"/>
    </source>
</evidence>
<dbReference type="Pfam" id="PF14368">
    <property type="entry name" value="LTP_2"/>
    <property type="match status" value="1"/>
</dbReference>
<dbReference type="AlphaFoldDB" id="A0A1S2YC75"/>
<gene>
    <name evidence="13" type="primary">LOC101515777</name>
</gene>
<sequence>MATASIVVAIISLIFASLASNGVSAPALSPASVGAPSPEGAGAAPPSADVCLAAITNMSDCLTFVEDGSKLKKPDKGCCPELAGLVDSNPICLCQLLGNSDSIGIKIDNNKALKLPSLCGVPTPPVTTCSAVGVPVSLPPSMSGGSMSPNMAPKGSAPSPSNAAADSSGSPSPASRSSDSEHKNGASVIKSSDLTFICVLSIFFISIFF</sequence>
<keyword evidence="6" id="KW-1015">Disulfide bond</keyword>
<evidence type="ECO:0000259" key="11">
    <source>
        <dbReference type="SMART" id="SM00499"/>
    </source>
</evidence>
<protein>
    <submittedName>
        <fullName evidence="13">Non-specific lipid transfer protein GPI-anchored 2-like</fullName>
    </submittedName>
</protein>
<dbReference type="KEGG" id="cam:101515777"/>
<evidence type="ECO:0000313" key="12">
    <source>
        <dbReference type="Proteomes" id="UP000087171"/>
    </source>
</evidence>
<comment type="subcellular location">
    <subcellularLocation>
        <location evidence="1">Cell membrane</location>
        <topology evidence="1">Lipid-anchor</topology>
        <topology evidence="1">GPI-anchor</topology>
    </subcellularLocation>
</comment>
<keyword evidence="4" id="KW-0472">Membrane</keyword>
<feature type="signal peptide" evidence="10">
    <location>
        <begin position="1"/>
        <end position="19"/>
    </location>
</feature>
<dbReference type="PaxDb" id="3827-XP_004501987.1"/>
<evidence type="ECO:0000256" key="7">
    <source>
        <dbReference type="ARBA" id="ARBA00023180"/>
    </source>
</evidence>
<dbReference type="FunFam" id="1.10.110.10:FF:000001">
    <property type="entry name" value="Bifunctional inhibitor/lipid-transfer protein/seed storage 2S albumin superfamily protein"/>
    <property type="match status" value="1"/>
</dbReference>
<feature type="chain" id="PRO_5010208040" evidence="10">
    <location>
        <begin position="20"/>
        <end position="209"/>
    </location>
</feature>
<accession>A0A1S2YC75</accession>
<dbReference type="Proteomes" id="UP000087171">
    <property type="component" value="Chromosome Ca5"/>
</dbReference>
<evidence type="ECO:0000256" key="1">
    <source>
        <dbReference type="ARBA" id="ARBA00004609"/>
    </source>
</evidence>
<dbReference type="GO" id="GO:0005886">
    <property type="term" value="C:plasma membrane"/>
    <property type="evidence" value="ECO:0007669"/>
    <property type="project" value="UniProtKB-SubCell"/>
</dbReference>
<comment type="similarity">
    <text evidence="2">Belongs to the plant LTP family.</text>
</comment>
<keyword evidence="12" id="KW-1185">Reference proteome</keyword>
<dbReference type="STRING" id="3827.A0A1S2YC75"/>
<reference evidence="12" key="1">
    <citation type="journal article" date="2013" name="Nat. Biotechnol.">
        <title>Draft genome sequence of chickpea (Cicer arietinum) provides a resource for trait improvement.</title>
        <authorList>
            <person name="Varshney R.K."/>
            <person name="Song C."/>
            <person name="Saxena R.K."/>
            <person name="Azam S."/>
            <person name="Yu S."/>
            <person name="Sharpe A.G."/>
            <person name="Cannon S."/>
            <person name="Baek J."/>
            <person name="Rosen B.D."/>
            <person name="Tar'an B."/>
            <person name="Millan T."/>
            <person name="Zhang X."/>
            <person name="Ramsay L.D."/>
            <person name="Iwata A."/>
            <person name="Wang Y."/>
            <person name="Nelson W."/>
            <person name="Farmer A.D."/>
            <person name="Gaur P.M."/>
            <person name="Soderlund C."/>
            <person name="Penmetsa R.V."/>
            <person name="Xu C."/>
            <person name="Bharti A.K."/>
            <person name="He W."/>
            <person name="Winter P."/>
            <person name="Zhao S."/>
            <person name="Hane J.K."/>
            <person name="Carrasquilla-Garcia N."/>
            <person name="Condie J.A."/>
            <person name="Upadhyaya H.D."/>
            <person name="Luo M.C."/>
            <person name="Thudi M."/>
            <person name="Gowda C.L."/>
            <person name="Singh N.P."/>
            <person name="Lichtenzveig J."/>
            <person name="Gali K.K."/>
            <person name="Rubio J."/>
            <person name="Nadarajan N."/>
            <person name="Dolezel J."/>
            <person name="Bansal K.C."/>
            <person name="Xu X."/>
            <person name="Edwards D."/>
            <person name="Zhang G."/>
            <person name="Kahl G."/>
            <person name="Gil J."/>
            <person name="Singh K.B."/>
            <person name="Datta S.K."/>
            <person name="Jackson S.A."/>
            <person name="Wang J."/>
            <person name="Cook D.R."/>
        </authorList>
    </citation>
    <scope>NUCLEOTIDE SEQUENCE [LARGE SCALE GENOMIC DNA]</scope>
    <source>
        <strain evidence="12">cv. CDC Frontier</strain>
    </source>
</reference>
<evidence type="ECO:0000313" key="13">
    <source>
        <dbReference type="RefSeq" id="XP_004501987.1"/>
    </source>
</evidence>
<feature type="region of interest" description="Disordered" evidence="9">
    <location>
        <begin position="142"/>
        <end position="184"/>
    </location>
</feature>
<evidence type="ECO:0000256" key="9">
    <source>
        <dbReference type="SAM" id="MobiDB-lite"/>
    </source>
</evidence>
<keyword evidence="4" id="KW-0336">GPI-anchor</keyword>
<evidence type="ECO:0000256" key="3">
    <source>
        <dbReference type="ARBA" id="ARBA00022475"/>
    </source>
</evidence>
<dbReference type="SMART" id="SM00499">
    <property type="entry name" value="AAI"/>
    <property type="match status" value="1"/>
</dbReference>
<feature type="compositionally biased region" description="Low complexity" evidence="9">
    <location>
        <begin position="142"/>
        <end position="177"/>
    </location>
</feature>
<dbReference type="PANTHER" id="PTHR33044">
    <property type="entry name" value="BIFUNCTIONAL INHIBITOR/LIPID-TRANSFER PROTEIN/SEED STORAGE 2S ALBUMIN SUPERFAMILY PROTEIN-RELATED"/>
    <property type="match status" value="1"/>
</dbReference>
<dbReference type="OrthoDB" id="785314at2759"/>
<dbReference type="CDD" id="cd00010">
    <property type="entry name" value="AAI_LTSS"/>
    <property type="match status" value="1"/>
</dbReference>
<evidence type="ECO:0000256" key="4">
    <source>
        <dbReference type="ARBA" id="ARBA00022622"/>
    </source>
</evidence>